<keyword evidence="2" id="KW-0812">Transmembrane</keyword>
<protein>
    <submittedName>
        <fullName evidence="3">Uncharacterized protein</fullName>
    </submittedName>
</protein>
<evidence type="ECO:0000313" key="4">
    <source>
        <dbReference type="Proteomes" id="UP001217918"/>
    </source>
</evidence>
<feature type="compositionally biased region" description="Polar residues" evidence="1">
    <location>
        <begin position="435"/>
        <end position="447"/>
    </location>
</feature>
<feature type="region of interest" description="Disordered" evidence="1">
    <location>
        <begin position="214"/>
        <end position="244"/>
    </location>
</feature>
<proteinExistence type="predicted"/>
<feature type="transmembrane region" description="Helical" evidence="2">
    <location>
        <begin position="250"/>
        <end position="272"/>
    </location>
</feature>
<feature type="compositionally biased region" description="Low complexity" evidence="1">
    <location>
        <begin position="214"/>
        <end position="231"/>
    </location>
</feature>
<feature type="region of interest" description="Disordered" evidence="1">
    <location>
        <begin position="315"/>
        <end position="447"/>
    </location>
</feature>
<sequence>MPLGKIKKKSNFFFSYLYVQREWRKWRKGNAREVTVAVATPSRRQHGFEEARAQALHRHRTGGDSGCLRFAPISGHQPTPSWSLPTCTARGSDRLDTRRFAVCSPYVRPHETRNYTRPPRLERCSRVLSRTSLPPQRGNSLGLGVRPSPCLIPIQLRLYAATAPYNHTLNLYHFGRPTVDKLITKSSSFHVDRTSNGVTSTIVLTVTTTHSAVPTGATAGSASAPTSSSGSLIGGDDTSSDEGPDNGGKIAIAVVVPIAAVALFILAGIYLWRKHKQRRDAEEQRRKEVEEYGYNPNADPTIAVVAASGASSEMKEDASSGYRGWGSTTLAGSSRKKPSTTMSGGATAGAAYTNAPSPTRANQSDTRSAENPMNDMSCSPEGVILGAMGPPAADNRGGNVHRGLSNSSSSYSATGRSDGSGEGPIGVAYSGDPGNYNQYGHGNPNLYTDGTTNSYQGPAEVGGQPVIRDVAARRNTRIENPAHFPQQSVGISQNF</sequence>
<evidence type="ECO:0000256" key="2">
    <source>
        <dbReference type="SAM" id="Phobius"/>
    </source>
</evidence>
<keyword evidence="2" id="KW-1133">Transmembrane helix</keyword>
<dbReference type="AlphaFoldDB" id="A0AAD9M755"/>
<accession>A0AAD9M755</accession>
<evidence type="ECO:0000256" key="1">
    <source>
        <dbReference type="SAM" id="MobiDB-lite"/>
    </source>
</evidence>
<feature type="compositionally biased region" description="Polar residues" evidence="1">
    <location>
        <begin position="404"/>
        <end position="417"/>
    </location>
</feature>
<organism evidence="3 4">
    <name type="scientific">Phyllachora maydis</name>
    <dbReference type="NCBI Taxonomy" id="1825666"/>
    <lineage>
        <taxon>Eukaryota</taxon>
        <taxon>Fungi</taxon>
        <taxon>Dikarya</taxon>
        <taxon>Ascomycota</taxon>
        <taxon>Pezizomycotina</taxon>
        <taxon>Sordariomycetes</taxon>
        <taxon>Sordariomycetidae</taxon>
        <taxon>Phyllachorales</taxon>
        <taxon>Phyllachoraceae</taxon>
        <taxon>Phyllachora</taxon>
    </lineage>
</organism>
<reference evidence="3" key="1">
    <citation type="journal article" date="2023" name="Mol. Plant Microbe Interact.">
        <title>Elucidating the Obligate Nature and Biological Capacity of an Invasive Fungal Corn Pathogen.</title>
        <authorList>
            <person name="MacCready J.S."/>
            <person name="Roggenkamp E.M."/>
            <person name="Gdanetz K."/>
            <person name="Chilvers M.I."/>
        </authorList>
    </citation>
    <scope>NUCLEOTIDE SEQUENCE</scope>
    <source>
        <strain evidence="3">PM02</strain>
    </source>
</reference>
<gene>
    <name evidence="3" type="ORF">P8C59_000146</name>
</gene>
<evidence type="ECO:0000313" key="3">
    <source>
        <dbReference type="EMBL" id="KAK2066317.1"/>
    </source>
</evidence>
<feature type="compositionally biased region" description="Low complexity" evidence="1">
    <location>
        <begin position="339"/>
        <end position="357"/>
    </location>
</feature>
<comment type="caution">
    <text evidence="3">The sequence shown here is derived from an EMBL/GenBank/DDBJ whole genome shotgun (WGS) entry which is preliminary data.</text>
</comment>
<dbReference type="EMBL" id="JAQQPM010000001">
    <property type="protein sequence ID" value="KAK2066317.1"/>
    <property type="molecule type" value="Genomic_DNA"/>
</dbReference>
<dbReference type="Proteomes" id="UP001217918">
    <property type="component" value="Unassembled WGS sequence"/>
</dbReference>
<keyword evidence="2" id="KW-0472">Membrane</keyword>
<keyword evidence="4" id="KW-1185">Reference proteome</keyword>
<name>A0AAD9M755_9PEZI</name>
<feature type="compositionally biased region" description="Polar residues" evidence="1">
    <location>
        <begin position="359"/>
        <end position="377"/>
    </location>
</feature>